<dbReference type="SMART" id="SM00382">
    <property type="entry name" value="AAA"/>
    <property type="match status" value="2"/>
</dbReference>
<dbReference type="Gene3D" id="3.40.50.300">
    <property type="entry name" value="P-loop containing nucleotide triphosphate hydrolases"/>
    <property type="match status" value="2"/>
</dbReference>
<dbReference type="CDD" id="cd19481">
    <property type="entry name" value="RecA-like_protease"/>
    <property type="match status" value="2"/>
</dbReference>
<dbReference type="Proteomes" id="UP001596506">
    <property type="component" value="Unassembled WGS sequence"/>
</dbReference>
<keyword evidence="3" id="KW-0067">ATP-binding</keyword>
<reference evidence="6" key="1">
    <citation type="journal article" date="2019" name="Int. J. Syst. Evol. Microbiol.">
        <title>The Global Catalogue of Microorganisms (GCM) 10K type strain sequencing project: providing services to taxonomists for standard genome sequencing and annotation.</title>
        <authorList>
            <consortium name="The Broad Institute Genomics Platform"/>
            <consortium name="The Broad Institute Genome Sequencing Center for Infectious Disease"/>
            <person name="Wu L."/>
            <person name="Ma J."/>
        </authorList>
    </citation>
    <scope>NUCLEOTIDE SEQUENCE [LARGE SCALE GENOMIC DNA]</scope>
    <source>
        <strain evidence="6">CCUG 60559</strain>
    </source>
</reference>
<dbReference type="InterPro" id="IPR003959">
    <property type="entry name" value="ATPase_AAA_core"/>
</dbReference>
<evidence type="ECO:0000256" key="2">
    <source>
        <dbReference type="ARBA" id="ARBA00022741"/>
    </source>
</evidence>
<proteinExistence type="inferred from homology"/>
<dbReference type="SUPFAM" id="SSF52540">
    <property type="entry name" value="P-loop containing nucleoside triphosphate hydrolases"/>
    <property type="match status" value="2"/>
</dbReference>
<keyword evidence="6" id="KW-1185">Reference proteome</keyword>
<dbReference type="RefSeq" id="WP_100688319.1">
    <property type="nucleotide sequence ID" value="NZ_JBHTBD010000004.1"/>
</dbReference>
<protein>
    <submittedName>
        <fullName evidence="5">AAA family ATPase</fullName>
    </submittedName>
</protein>
<keyword evidence="2" id="KW-0547">Nucleotide-binding</keyword>
<comment type="similarity">
    <text evidence="1">Belongs to the AAA ATPase family.</text>
</comment>
<sequence>MLLWKELINEAHEQDYLSSSSKDDLKLLQIYLCRLFLITGYKKEFRLVGMDEPDAFLGLKLPSEVDGEISAPVFLEAVRRREKQLTRSLRGKPELSFEPLLANLARLLKADVVEIKLLIFAILLLKHPKAKDVMRDLEINEYGNSISALARAMRESARTIAAALDQDAMLCQIRLLEEPNQNSDIWDIVEAGPLLSQLVVATSEQCEAGETGDIEQMLFKHICPPGPAALHSIADFRGVPDLQLMLDYLQEALNSKSRGKNILLYGKPGTGKTQLARAMAEKLGAPLYEVPTKDSNSGAMTGRVRLDAAKMAQMFLEDRLGAVLLFDEMEDAFRKSAELAKGWFNQMLEDNRAPVIWISNDISAVDPAFLRRFGFIVEIEGTGSDREAQKLEQTLSSLPVTPGWVSEAASKSWMTPALAANLAEVGRYLPPRQIVRNQQRLETMARQRLGVMGERKPGRVLPKPKKRDFPEFRAEWINTQPTLRNVERFVRAEGLARICLYGPPGAGKTAYAQVLAERLGKPFMLQSGSDLLGMYVGQTEKNIAEMFDKAERAGAVLLLDEADTFLYSRNMAQRSWEISAINEFMVRLERFDGVFLATTNRFDSFDKAILRRLQMKVEFGYLTVDQVKAILAECVFDKALASSLTQSQLDHLNHLTPGIIRAAVESLELRGFRPRTEKLLSALAKEQEAQIEGVVGRSIGFIQ</sequence>
<evidence type="ECO:0000313" key="5">
    <source>
        <dbReference type="EMBL" id="MFC7295340.1"/>
    </source>
</evidence>
<dbReference type="InterPro" id="IPR003593">
    <property type="entry name" value="AAA+_ATPase"/>
</dbReference>
<organism evidence="5 6">
    <name type="scientific">Marinobacter aromaticivorans</name>
    <dbReference type="NCBI Taxonomy" id="1494078"/>
    <lineage>
        <taxon>Bacteria</taxon>
        <taxon>Pseudomonadati</taxon>
        <taxon>Pseudomonadota</taxon>
        <taxon>Gammaproteobacteria</taxon>
        <taxon>Pseudomonadales</taxon>
        <taxon>Marinobacteraceae</taxon>
        <taxon>Marinobacter</taxon>
    </lineage>
</organism>
<dbReference type="PANTHER" id="PTHR23073">
    <property type="entry name" value="26S PROTEASOME REGULATORY SUBUNIT"/>
    <property type="match status" value="1"/>
</dbReference>
<gene>
    <name evidence="5" type="ORF">ACFQQA_11445</name>
</gene>
<feature type="domain" description="AAA+ ATPase" evidence="4">
    <location>
        <begin position="494"/>
        <end position="623"/>
    </location>
</feature>
<name>A0ABW2IX68_9GAMM</name>
<evidence type="ECO:0000259" key="4">
    <source>
        <dbReference type="SMART" id="SM00382"/>
    </source>
</evidence>
<comment type="caution">
    <text evidence="5">The sequence shown here is derived from an EMBL/GenBank/DDBJ whole genome shotgun (WGS) entry which is preliminary data.</text>
</comment>
<dbReference type="InterPro" id="IPR027417">
    <property type="entry name" value="P-loop_NTPase"/>
</dbReference>
<dbReference type="EMBL" id="JBHTBD010000004">
    <property type="protein sequence ID" value="MFC7295340.1"/>
    <property type="molecule type" value="Genomic_DNA"/>
</dbReference>
<evidence type="ECO:0000256" key="3">
    <source>
        <dbReference type="ARBA" id="ARBA00022840"/>
    </source>
</evidence>
<accession>A0ABW2IX68</accession>
<dbReference type="InterPro" id="IPR050221">
    <property type="entry name" value="26S_Proteasome_ATPase"/>
</dbReference>
<evidence type="ECO:0000313" key="6">
    <source>
        <dbReference type="Proteomes" id="UP001596506"/>
    </source>
</evidence>
<evidence type="ECO:0000256" key="1">
    <source>
        <dbReference type="ARBA" id="ARBA00006914"/>
    </source>
</evidence>
<dbReference type="Pfam" id="PF00004">
    <property type="entry name" value="AAA"/>
    <property type="match status" value="2"/>
</dbReference>
<feature type="domain" description="AAA+ ATPase" evidence="4">
    <location>
        <begin position="258"/>
        <end position="383"/>
    </location>
</feature>